<evidence type="ECO:0008006" key="8">
    <source>
        <dbReference type="Google" id="ProtNLM"/>
    </source>
</evidence>
<evidence type="ECO:0000313" key="7">
    <source>
        <dbReference type="Proteomes" id="UP000664521"/>
    </source>
</evidence>
<evidence type="ECO:0000256" key="1">
    <source>
        <dbReference type="ARBA" id="ARBA00005005"/>
    </source>
</evidence>
<comment type="pathway">
    <text evidence="1">Lipid metabolism; fatty acid beta-oxidation.</text>
</comment>
<dbReference type="InterPro" id="IPR006108">
    <property type="entry name" value="3HC_DH_C"/>
</dbReference>
<dbReference type="InterPro" id="IPR006180">
    <property type="entry name" value="3-OHacyl-CoA_DH_CS"/>
</dbReference>
<evidence type="ECO:0000256" key="3">
    <source>
        <dbReference type="ARBA" id="ARBA00023002"/>
    </source>
</evidence>
<name>A0A8H3IHS8_9LECA</name>
<gene>
    <name evidence="6" type="ORF">HETSPECPRED_003978</name>
</gene>
<evidence type="ECO:0000259" key="4">
    <source>
        <dbReference type="Pfam" id="PF00725"/>
    </source>
</evidence>
<dbReference type="PANTHER" id="PTHR48075:SF5">
    <property type="entry name" value="3-HYDROXYBUTYRYL-COA DEHYDROGENASE"/>
    <property type="match status" value="1"/>
</dbReference>
<dbReference type="SUPFAM" id="SSF48179">
    <property type="entry name" value="6-phosphogluconate dehydrogenase C-terminal domain-like"/>
    <property type="match status" value="1"/>
</dbReference>
<dbReference type="PROSITE" id="PS00067">
    <property type="entry name" value="3HCDH"/>
    <property type="match status" value="1"/>
</dbReference>
<dbReference type="InterPro" id="IPR013328">
    <property type="entry name" value="6PGD_dom2"/>
</dbReference>
<evidence type="ECO:0000259" key="5">
    <source>
        <dbReference type="Pfam" id="PF02737"/>
    </source>
</evidence>
<evidence type="ECO:0000256" key="2">
    <source>
        <dbReference type="ARBA" id="ARBA00009463"/>
    </source>
</evidence>
<dbReference type="InterPro" id="IPR036291">
    <property type="entry name" value="NAD(P)-bd_dom_sf"/>
</dbReference>
<keyword evidence="7" id="KW-1185">Reference proteome</keyword>
<dbReference type="Pfam" id="PF00725">
    <property type="entry name" value="3HCDH"/>
    <property type="match status" value="1"/>
</dbReference>
<comment type="similarity">
    <text evidence="2">Belongs to the 3-hydroxyacyl-CoA dehydrogenase family.</text>
</comment>
<dbReference type="Proteomes" id="UP000664521">
    <property type="component" value="Unassembled WGS sequence"/>
</dbReference>
<dbReference type="GO" id="GO:0006631">
    <property type="term" value="P:fatty acid metabolic process"/>
    <property type="evidence" value="ECO:0007669"/>
    <property type="project" value="InterPro"/>
</dbReference>
<dbReference type="InterPro" id="IPR006176">
    <property type="entry name" value="3-OHacyl-CoA_DH_NAD-bd"/>
</dbReference>
<organism evidence="6 7">
    <name type="scientific">Heterodermia speciosa</name>
    <dbReference type="NCBI Taxonomy" id="116794"/>
    <lineage>
        <taxon>Eukaryota</taxon>
        <taxon>Fungi</taxon>
        <taxon>Dikarya</taxon>
        <taxon>Ascomycota</taxon>
        <taxon>Pezizomycotina</taxon>
        <taxon>Lecanoromycetes</taxon>
        <taxon>OSLEUM clade</taxon>
        <taxon>Lecanoromycetidae</taxon>
        <taxon>Caliciales</taxon>
        <taxon>Physciaceae</taxon>
        <taxon>Heterodermia</taxon>
    </lineage>
</organism>
<proteinExistence type="inferred from homology"/>
<dbReference type="PANTHER" id="PTHR48075">
    <property type="entry name" value="3-HYDROXYACYL-COA DEHYDROGENASE FAMILY PROTEIN"/>
    <property type="match status" value="1"/>
</dbReference>
<evidence type="ECO:0000313" key="6">
    <source>
        <dbReference type="EMBL" id="CAF9919223.1"/>
    </source>
</evidence>
<sequence length="399" mass="42519">MAADEVKRLGVVGAGQMGLGIALVAAQKAQVPVTLVDSSQASLDKGLEFADKLLEKDVSKSRISQTDASDARSRLEPTTNIEDLSSADFIIEAVPEILDLKTSIFSQLAKIAPSHAILATNTSSISVTKIAASTTPKDNPTDLSAASRVISTHFMNPVPVQKGVEIISGLQTSQSTIDRALDFVKRMGKIPSQSADSPGFLANRILMPYINEAIICLETGVGGKEDIDNIMKNGTNVPMGPLQLADFIGLDTCLAIMKVLHNETGDSKYRPSILLGKMVDAGWRPTVGEQCETRPTDQHSLRQECYNCIFTVADKVGNKSGYATSALTMFCGVDPTSVSPTKSTCVPNFGTIPASESDEESGHSPDRDVYISNCLSEVSKQARTSNLNALGHRQGADDD</sequence>
<protein>
    <recommendedName>
        <fullName evidence="8">3-hydroxybutyryl-CoA dehydrogenase</fullName>
    </recommendedName>
</protein>
<dbReference type="EMBL" id="CAJPDS010000023">
    <property type="protein sequence ID" value="CAF9919223.1"/>
    <property type="molecule type" value="Genomic_DNA"/>
</dbReference>
<dbReference type="InterPro" id="IPR008927">
    <property type="entry name" value="6-PGluconate_DH-like_C_sf"/>
</dbReference>
<feature type="domain" description="3-hydroxyacyl-CoA dehydrogenase C-terminal" evidence="4">
    <location>
        <begin position="199"/>
        <end position="283"/>
    </location>
</feature>
<dbReference type="Gene3D" id="1.10.1040.10">
    <property type="entry name" value="N-(1-d-carboxylethyl)-l-norvaline Dehydrogenase, domain 2"/>
    <property type="match status" value="1"/>
</dbReference>
<dbReference type="FunFam" id="3.40.50.720:FF:000009">
    <property type="entry name" value="Fatty oxidation complex, alpha subunit"/>
    <property type="match status" value="1"/>
</dbReference>
<dbReference type="OrthoDB" id="5958943at2759"/>
<dbReference type="GO" id="GO:0016616">
    <property type="term" value="F:oxidoreductase activity, acting on the CH-OH group of donors, NAD or NADP as acceptor"/>
    <property type="evidence" value="ECO:0007669"/>
    <property type="project" value="InterPro"/>
</dbReference>
<comment type="caution">
    <text evidence="6">The sequence shown here is derived from an EMBL/GenBank/DDBJ whole genome shotgun (WGS) entry which is preliminary data.</text>
</comment>
<keyword evidence="3" id="KW-0560">Oxidoreductase</keyword>
<reference evidence="6" key="1">
    <citation type="submission" date="2021-03" db="EMBL/GenBank/DDBJ databases">
        <authorList>
            <person name="Tagirdzhanova G."/>
        </authorList>
    </citation>
    <scope>NUCLEOTIDE SEQUENCE</scope>
</reference>
<dbReference type="AlphaFoldDB" id="A0A8H3IHS8"/>
<accession>A0A8H3IHS8</accession>
<dbReference type="GO" id="GO:0070403">
    <property type="term" value="F:NAD+ binding"/>
    <property type="evidence" value="ECO:0007669"/>
    <property type="project" value="InterPro"/>
</dbReference>
<feature type="domain" description="3-hydroxyacyl-CoA dehydrogenase NAD binding" evidence="5">
    <location>
        <begin position="9"/>
        <end position="191"/>
    </location>
</feature>
<dbReference type="Pfam" id="PF02737">
    <property type="entry name" value="3HCDH_N"/>
    <property type="match status" value="1"/>
</dbReference>
<dbReference type="SUPFAM" id="SSF51735">
    <property type="entry name" value="NAD(P)-binding Rossmann-fold domains"/>
    <property type="match status" value="1"/>
</dbReference>
<dbReference type="Gene3D" id="3.40.50.720">
    <property type="entry name" value="NAD(P)-binding Rossmann-like Domain"/>
    <property type="match status" value="1"/>
</dbReference>